<dbReference type="PANTHER" id="PTHR30595:SF6">
    <property type="entry name" value="SCHLAFEN ALBA-2 DOMAIN-CONTAINING PROTEIN"/>
    <property type="match status" value="1"/>
</dbReference>
<proteinExistence type="predicted"/>
<dbReference type="InterPro" id="IPR038475">
    <property type="entry name" value="RecG_C_sf"/>
</dbReference>
<dbReference type="InterPro" id="IPR007421">
    <property type="entry name" value="Schlafen_AlbA_2_dom"/>
</dbReference>
<dbReference type="EMBL" id="QLZR01000009">
    <property type="protein sequence ID" value="RAZ73641.1"/>
    <property type="molecule type" value="Genomic_DNA"/>
</dbReference>
<dbReference type="Gene3D" id="3.30.950.30">
    <property type="entry name" value="Schlafen, AAA domain"/>
    <property type="match status" value="1"/>
</dbReference>
<dbReference type="Pfam" id="PF04326">
    <property type="entry name" value="SLFN_AlbA_2"/>
    <property type="match status" value="1"/>
</dbReference>
<dbReference type="RefSeq" id="WP_112224831.1">
    <property type="nucleotide sequence ID" value="NZ_CP196859.1"/>
</dbReference>
<dbReference type="InterPro" id="IPR036390">
    <property type="entry name" value="WH_DNA-bd_sf"/>
</dbReference>
<keyword evidence="2" id="KW-0067">ATP-binding</keyword>
<organism evidence="2 3">
    <name type="scientific">Planococcus halotolerans</name>
    <dbReference type="NCBI Taxonomy" id="2233542"/>
    <lineage>
        <taxon>Bacteria</taxon>
        <taxon>Bacillati</taxon>
        <taxon>Bacillota</taxon>
        <taxon>Bacilli</taxon>
        <taxon>Bacillales</taxon>
        <taxon>Caryophanaceae</taxon>
        <taxon>Planococcus</taxon>
    </lineage>
</organism>
<evidence type="ECO:0000259" key="1">
    <source>
        <dbReference type="Pfam" id="PF04326"/>
    </source>
</evidence>
<dbReference type="InterPro" id="IPR036388">
    <property type="entry name" value="WH-like_DNA-bd_sf"/>
</dbReference>
<gene>
    <name evidence="2" type="ORF">DP120_17045</name>
</gene>
<protein>
    <submittedName>
        <fullName evidence="2">ATP-dependent DNA helicase RecG</fullName>
    </submittedName>
</protein>
<accession>A0A365KKT0</accession>
<dbReference type="SUPFAM" id="SSF46785">
    <property type="entry name" value="Winged helix' DNA-binding domain"/>
    <property type="match status" value="1"/>
</dbReference>
<keyword evidence="2" id="KW-0378">Hydrolase</keyword>
<dbReference type="Gene3D" id="1.10.10.10">
    <property type="entry name" value="Winged helix-like DNA-binding domain superfamily/Winged helix DNA-binding domain"/>
    <property type="match status" value="1"/>
</dbReference>
<dbReference type="GO" id="GO:0004386">
    <property type="term" value="F:helicase activity"/>
    <property type="evidence" value="ECO:0007669"/>
    <property type="project" value="UniProtKB-KW"/>
</dbReference>
<sequence length="492" mass="56427">MVYQPESVNIEYKKSTNSLSKEFWLTYSAFANTLGGQIILGVEETKDKQFIASGVNDPDKIIKTLFDTLQSNKVSINLITENDVKIETLKDNIKIIIVTVPEAPYAIKPVYLNGELTHSYIRRGEGDYKCTTQELAELIRNTRDILDDEIIEGFTIDDIDPETLKDYRIRISNLDTQEFHALQSDTEFLISIGAMRKNRSTGKEELTFGGLLFFGKYISIKEELPHFHLEFLNYIDADEKRWSDRIATGDMKYPNLNLYKFFIETLQKLKGTVKDSFELDEDLSRKSDVDIEVALREALANSIIHADYRHQSPIKISAFKDYYEFENPGKMRVSIEEFAMGGKSLPRNHVIELLFRKIGFCERAGSGGQKIFQTAIKRNYKTPDIELSPSLTLLRFWNVGLIESFNGYDEDTKEILAIMKKGFTSTSRAIEEQTNLKKNRIINILNMLIEDGVIFKQGQGRATIYIIKETPTESIAKLDHLVRQIQKSISNK</sequence>
<dbReference type="Pfam" id="PF13749">
    <property type="entry name" value="HATPase_c_4"/>
    <property type="match status" value="1"/>
</dbReference>
<dbReference type="InterPro" id="IPR038461">
    <property type="entry name" value="Schlafen_AlbA_2_dom_sf"/>
</dbReference>
<comment type="caution">
    <text evidence="2">The sequence shown here is derived from an EMBL/GenBank/DDBJ whole genome shotgun (WGS) entry which is preliminary data.</text>
</comment>
<keyword evidence="2" id="KW-0347">Helicase</keyword>
<feature type="domain" description="Schlafen AlbA-2" evidence="1">
    <location>
        <begin position="6"/>
        <end position="130"/>
    </location>
</feature>
<dbReference type="PANTHER" id="PTHR30595">
    <property type="entry name" value="GLPR-RELATED TRANSCRIPTIONAL REPRESSOR"/>
    <property type="match status" value="1"/>
</dbReference>
<keyword evidence="3" id="KW-1185">Reference proteome</keyword>
<dbReference type="Gene3D" id="3.30.565.60">
    <property type="match status" value="1"/>
</dbReference>
<dbReference type="Proteomes" id="UP000251002">
    <property type="component" value="Unassembled WGS sequence"/>
</dbReference>
<evidence type="ECO:0000313" key="3">
    <source>
        <dbReference type="Proteomes" id="UP000251002"/>
    </source>
</evidence>
<keyword evidence="2" id="KW-0547">Nucleotide-binding</keyword>
<name>A0A365KKT0_9BACL</name>
<reference evidence="2 3" key="1">
    <citation type="submission" date="2018-06" db="EMBL/GenBank/DDBJ databases">
        <title>The draft genome sequences of strains SCU63 and S1.</title>
        <authorList>
            <person name="Gan L."/>
        </authorList>
    </citation>
    <scope>NUCLEOTIDE SEQUENCE [LARGE SCALE GENOMIC DNA]</scope>
    <source>
        <strain evidence="2 3">SCU63</strain>
    </source>
</reference>
<dbReference type="AlphaFoldDB" id="A0A365KKT0"/>
<evidence type="ECO:0000313" key="2">
    <source>
        <dbReference type="EMBL" id="RAZ73641.1"/>
    </source>
</evidence>